<gene>
    <name evidence="2" type="ORF">MELLADRAFT_116242</name>
</gene>
<feature type="transmembrane region" description="Helical" evidence="1">
    <location>
        <begin position="41"/>
        <end position="64"/>
    </location>
</feature>
<dbReference type="HOGENOM" id="CLU_621244_0_0_1"/>
<feature type="transmembrane region" description="Helical" evidence="1">
    <location>
        <begin position="97"/>
        <end position="121"/>
    </location>
</feature>
<sequence length="444" mass="50648">MAPTFEDLLHRAPANENPFRFVNELIEQALHPSTPTCAAPALVFFGIVYGANILVCLAILIIPLHRGPASKKKYQTPWKSYYIVGSNVPYYIPNSGLFMAILQLFTCVISEIYVAMLYYSAKSPRFQRATFALVWVEIRWLPMYLGIWSTAWASFAFCLCSARSTLHRFLHFKPLVFNSFCFSFAILVFLLSIYWTVLQLSFLKAAYYQYDIFFKQIHSAIIQWDHNGGIDLPSSELNQLTESYDMYVRSSKATLKHTRSTYLFWTATAIPILTFYAISVWALLSLVLGCAKVASGQISVLEHFQSDISQTDTESLRTSTDFVIKPQERKESLNGINGKYLRRKYINLVAQSSCLFFGLFFDTTVGIYRLATGNQSILHQKTRVIMTLLGFGGSLFIFLAMTIQCYYMITEKKGQKILAVPTNEPTITQFPIQFRTSIERSTSR</sequence>
<dbReference type="OrthoDB" id="2506991at2759"/>
<keyword evidence="3" id="KW-1185">Reference proteome</keyword>
<dbReference type="KEGG" id="mlr:MELLADRAFT_116242"/>
<dbReference type="InParanoid" id="F4RJC9"/>
<feature type="transmembrane region" description="Helical" evidence="1">
    <location>
        <begin position="345"/>
        <end position="368"/>
    </location>
</feature>
<keyword evidence="1" id="KW-0812">Transmembrane</keyword>
<feature type="transmembrane region" description="Helical" evidence="1">
    <location>
        <begin position="141"/>
        <end position="162"/>
    </location>
</feature>
<keyword evidence="1" id="KW-0472">Membrane</keyword>
<protein>
    <submittedName>
        <fullName evidence="2">Uncharacterized protein</fullName>
    </submittedName>
</protein>
<feature type="transmembrane region" description="Helical" evidence="1">
    <location>
        <begin position="388"/>
        <end position="409"/>
    </location>
</feature>
<evidence type="ECO:0000313" key="2">
    <source>
        <dbReference type="EMBL" id="EGG07518.1"/>
    </source>
</evidence>
<name>F4RJC9_MELLP</name>
<proteinExistence type="predicted"/>
<dbReference type="VEuPathDB" id="FungiDB:MELLADRAFT_116242"/>
<dbReference type="EMBL" id="GL883104">
    <property type="protein sequence ID" value="EGG07518.1"/>
    <property type="molecule type" value="Genomic_DNA"/>
</dbReference>
<evidence type="ECO:0000313" key="3">
    <source>
        <dbReference type="Proteomes" id="UP000001072"/>
    </source>
</evidence>
<dbReference type="Proteomes" id="UP000001072">
    <property type="component" value="Unassembled WGS sequence"/>
</dbReference>
<evidence type="ECO:0000256" key="1">
    <source>
        <dbReference type="SAM" id="Phobius"/>
    </source>
</evidence>
<feature type="transmembrane region" description="Helical" evidence="1">
    <location>
        <begin position="174"/>
        <end position="195"/>
    </location>
</feature>
<accession>F4RJC9</accession>
<feature type="transmembrane region" description="Helical" evidence="1">
    <location>
        <begin position="262"/>
        <end position="288"/>
    </location>
</feature>
<dbReference type="AlphaFoldDB" id="F4RJC9"/>
<reference evidence="3" key="1">
    <citation type="journal article" date="2011" name="Proc. Natl. Acad. Sci. U.S.A.">
        <title>Obligate biotrophy features unraveled by the genomic analysis of rust fungi.</title>
        <authorList>
            <person name="Duplessis S."/>
            <person name="Cuomo C.A."/>
            <person name="Lin Y.-C."/>
            <person name="Aerts A."/>
            <person name="Tisserant E."/>
            <person name="Veneault-Fourrey C."/>
            <person name="Joly D.L."/>
            <person name="Hacquard S."/>
            <person name="Amselem J."/>
            <person name="Cantarel B.L."/>
            <person name="Chiu R."/>
            <person name="Coutinho P.M."/>
            <person name="Feau N."/>
            <person name="Field M."/>
            <person name="Frey P."/>
            <person name="Gelhaye E."/>
            <person name="Goldberg J."/>
            <person name="Grabherr M.G."/>
            <person name="Kodira C.D."/>
            <person name="Kohler A."/>
            <person name="Kuees U."/>
            <person name="Lindquist E.A."/>
            <person name="Lucas S.M."/>
            <person name="Mago R."/>
            <person name="Mauceli E."/>
            <person name="Morin E."/>
            <person name="Murat C."/>
            <person name="Pangilinan J.L."/>
            <person name="Park R."/>
            <person name="Pearson M."/>
            <person name="Quesneville H."/>
            <person name="Rouhier N."/>
            <person name="Sakthikumar S."/>
            <person name="Salamov A.A."/>
            <person name="Schmutz J."/>
            <person name="Selles B."/>
            <person name="Shapiro H."/>
            <person name="Tanguay P."/>
            <person name="Tuskan G.A."/>
            <person name="Henrissat B."/>
            <person name="Van de Peer Y."/>
            <person name="Rouze P."/>
            <person name="Ellis J.G."/>
            <person name="Dodds P.N."/>
            <person name="Schein J.E."/>
            <person name="Zhong S."/>
            <person name="Hamelin R.C."/>
            <person name="Grigoriev I.V."/>
            <person name="Szabo L.J."/>
            <person name="Martin F."/>
        </authorList>
    </citation>
    <scope>NUCLEOTIDE SEQUENCE [LARGE SCALE GENOMIC DNA]</scope>
    <source>
        <strain evidence="3">98AG31 / pathotype 3-4-7</strain>
    </source>
</reference>
<keyword evidence="1" id="KW-1133">Transmembrane helix</keyword>
<dbReference type="RefSeq" id="XP_007409425.1">
    <property type="nucleotide sequence ID" value="XM_007409363.1"/>
</dbReference>
<dbReference type="GeneID" id="18925779"/>
<organism evidence="3">
    <name type="scientific">Melampsora larici-populina (strain 98AG31 / pathotype 3-4-7)</name>
    <name type="common">Poplar leaf rust fungus</name>
    <dbReference type="NCBI Taxonomy" id="747676"/>
    <lineage>
        <taxon>Eukaryota</taxon>
        <taxon>Fungi</taxon>
        <taxon>Dikarya</taxon>
        <taxon>Basidiomycota</taxon>
        <taxon>Pucciniomycotina</taxon>
        <taxon>Pucciniomycetes</taxon>
        <taxon>Pucciniales</taxon>
        <taxon>Melampsoraceae</taxon>
        <taxon>Melampsora</taxon>
    </lineage>
</organism>